<keyword evidence="5" id="KW-0789">Thiol protease inhibitor</keyword>
<dbReference type="GeneTree" id="ENSGT00940000154826"/>
<evidence type="ECO:0000256" key="3">
    <source>
        <dbReference type="ARBA" id="ARBA00022490"/>
    </source>
</evidence>
<dbReference type="InterPro" id="IPR000010">
    <property type="entry name" value="Cystatin_dom"/>
</dbReference>
<evidence type="ECO:0000313" key="11">
    <source>
        <dbReference type="Ensembl" id="ENSCCRP00000106778.1"/>
    </source>
</evidence>
<proteinExistence type="inferred from homology"/>
<dbReference type="InterPro" id="IPR046350">
    <property type="entry name" value="Cystatin_sf"/>
</dbReference>
<dbReference type="InterPro" id="IPR001713">
    <property type="entry name" value="Prot_inh_stefin"/>
</dbReference>
<dbReference type="PRINTS" id="PR00295">
    <property type="entry name" value="STEFINA"/>
</dbReference>
<feature type="domain" description="Cystatin" evidence="10">
    <location>
        <begin position="82"/>
        <end position="179"/>
    </location>
</feature>
<dbReference type="PANTHER" id="PTHR11414:SF21">
    <property type="entry name" value="CYSTATIN 14A, TANDEM DUPLICATE 1-RELATED"/>
    <property type="match status" value="1"/>
</dbReference>
<dbReference type="Proteomes" id="UP001108240">
    <property type="component" value="Unplaced"/>
</dbReference>
<dbReference type="SMART" id="SM00043">
    <property type="entry name" value="CY"/>
    <property type="match status" value="1"/>
</dbReference>
<keyword evidence="9" id="KW-0732">Signal</keyword>
<evidence type="ECO:0000256" key="6">
    <source>
        <dbReference type="ARBA" id="ARBA00022859"/>
    </source>
</evidence>
<reference evidence="11" key="2">
    <citation type="submission" date="2025-09" db="UniProtKB">
        <authorList>
            <consortium name="Ensembl"/>
        </authorList>
    </citation>
    <scope>IDENTIFICATION</scope>
</reference>
<comment type="similarity">
    <text evidence="2">Belongs to the cystatin family.</text>
</comment>
<dbReference type="GO" id="GO:0005829">
    <property type="term" value="C:cytosol"/>
    <property type="evidence" value="ECO:0007669"/>
    <property type="project" value="TreeGrafter"/>
</dbReference>
<name>A0A9J7XIW7_CYPCA</name>
<comment type="subcellular location">
    <subcellularLocation>
        <location evidence="1">Cytoplasm</location>
    </subcellularLocation>
</comment>
<organism evidence="11 12">
    <name type="scientific">Cyprinus carpio carpio</name>
    <dbReference type="NCBI Taxonomy" id="630221"/>
    <lineage>
        <taxon>Eukaryota</taxon>
        <taxon>Metazoa</taxon>
        <taxon>Chordata</taxon>
        <taxon>Craniata</taxon>
        <taxon>Vertebrata</taxon>
        <taxon>Euteleostomi</taxon>
        <taxon>Actinopterygii</taxon>
        <taxon>Neopterygii</taxon>
        <taxon>Teleostei</taxon>
        <taxon>Ostariophysi</taxon>
        <taxon>Cypriniformes</taxon>
        <taxon>Cyprinidae</taxon>
        <taxon>Cyprininae</taxon>
        <taxon>Cyprinus</taxon>
    </lineage>
</organism>
<evidence type="ECO:0000256" key="2">
    <source>
        <dbReference type="ARBA" id="ARBA00009403"/>
    </source>
</evidence>
<dbReference type="SUPFAM" id="SSF54403">
    <property type="entry name" value="Cystatin/monellin"/>
    <property type="match status" value="1"/>
</dbReference>
<keyword evidence="3" id="KW-0963">Cytoplasm</keyword>
<evidence type="ECO:0000256" key="4">
    <source>
        <dbReference type="ARBA" id="ARBA00022690"/>
    </source>
</evidence>
<evidence type="ECO:0000256" key="9">
    <source>
        <dbReference type="SAM" id="SignalP"/>
    </source>
</evidence>
<dbReference type="Gene3D" id="3.10.450.10">
    <property type="match status" value="1"/>
</dbReference>
<sequence>MTKNTLTHHVCVCLCRSLCAGDLQGMLVAPGINPASSSSGSRTSKSWTLPVDIMSFSCSYVTTSSETHHAFSTSRNITAMATLVGGTSVVKQATAEVQKICDEVKHHAEEKTGRRFTVFIAKSFTMQVVAGTNYFIKVNVGGDEFVHLRVHKSLPHTGGKLQLQGIQTSKAHHDPIEYF</sequence>
<evidence type="ECO:0000256" key="5">
    <source>
        <dbReference type="ARBA" id="ARBA00022704"/>
    </source>
</evidence>
<dbReference type="Pfam" id="PF00031">
    <property type="entry name" value="Cystatin"/>
    <property type="match status" value="1"/>
</dbReference>
<accession>A0A9J7XIW7</accession>
<keyword evidence="4" id="KW-0646">Protease inhibitor</keyword>
<dbReference type="AlphaFoldDB" id="A0A9J7XIW7"/>
<reference evidence="11" key="1">
    <citation type="submission" date="2025-08" db="UniProtKB">
        <authorList>
            <consortium name="Ensembl"/>
        </authorList>
    </citation>
    <scope>IDENTIFICATION</scope>
</reference>
<feature type="signal peptide" evidence="9">
    <location>
        <begin position="1"/>
        <end position="20"/>
    </location>
</feature>
<dbReference type="FunFam" id="3.10.450.10:FF:000001">
    <property type="entry name" value="Cystatin-A"/>
    <property type="match status" value="1"/>
</dbReference>
<evidence type="ECO:0000256" key="7">
    <source>
        <dbReference type="ARBA" id="ARBA00040677"/>
    </source>
</evidence>
<dbReference type="GO" id="GO:0002376">
    <property type="term" value="P:immune system process"/>
    <property type="evidence" value="ECO:0007669"/>
    <property type="project" value="UniProtKB-KW"/>
</dbReference>
<dbReference type="CDD" id="cd00042">
    <property type="entry name" value="CY"/>
    <property type="match status" value="1"/>
</dbReference>
<protein>
    <recommendedName>
        <fullName evidence="7">Cystatin-B</fullName>
    </recommendedName>
    <alternativeName>
        <fullName evidence="8">Stefin-B</fullName>
    </alternativeName>
</protein>
<feature type="chain" id="PRO_5039896656" description="Cystatin-B" evidence="9">
    <location>
        <begin position="21"/>
        <end position="179"/>
    </location>
</feature>
<evidence type="ECO:0000313" key="12">
    <source>
        <dbReference type="Proteomes" id="UP001108240"/>
    </source>
</evidence>
<evidence type="ECO:0000256" key="1">
    <source>
        <dbReference type="ARBA" id="ARBA00004496"/>
    </source>
</evidence>
<dbReference type="GO" id="GO:0071220">
    <property type="term" value="P:cellular response to bacterial lipoprotein"/>
    <property type="evidence" value="ECO:0007669"/>
    <property type="project" value="UniProtKB-ARBA"/>
</dbReference>
<keyword evidence="6" id="KW-0391">Immunity</keyword>
<dbReference type="GO" id="GO:0004869">
    <property type="term" value="F:cysteine-type endopeptidase inhibitor activity"/>
    <property type="evidence" value="ECO:0007669"/>
    <property type="project" value="UniProtKB-KW"/>
</dbReference>
<keyword evidence="12" id="KW-1185">Reference proteome</keyword>
<evidence type="ECO:0000259" key="10">
    <source>
        <dbReference type="SMART" id="SM00043"/>
    </source>
</evidence>
<dbReference type="Ensembl" id="ENSCCRT00000165291.1">
    <property type="protein sequence ID" value="ENSCCRP00000106778.1"/>
    <property type="gene ID" value="ENSCCRG00000029591.2"/>
</dbReference>
<evidence type="ECO:0000256" key="8">
    <source>
        <dbReference type="ARBA" id="ARBA00041437"/>
    </source>
</evidence>
<dbReference type="PANTHER" id="PTHR11414">
    <property type="entry name" value="CYSTATIN FAMILY MEMBER"/>
    <property type="match status" value="1"/>
</dbReference>